<protein>
    <submittedName>
        <fullName evidence="1">Uncharacterized protein</fullName>
    </submittedName>
</protein>
<evidence type="ECO:0000313" key="2">
    <source>
        <dbReference type="Proteomes" id="UP000554482"/>
    </source>
</evidence>
<keyword evidence="2" id="KW-1185">Reference proteome</keyword>
<reference evidence="1 2" key="1">
    <citation type="submission" date="2020-06" db="EMBL/GenBank/DDBJ databases">
        <title>Transcriptomic and genomic resources for Thalictrum thalictroides and T. hernandezii: Facilitating candidate gene discovery in an emerging model plant lineage.</title>
        <authorList>
            <person name="Arias T."/>
            <person name="Riano-Pachon D.M."/>
            <person name="Di Stilio V.S."/>
        </authorList>
    </citation>
    <scope>NUCLEOTIDE SEQUENCE [LARGE SCALE GENOMIC DNA]</scope>
    <source>
        <strain evidence="2">cv. WT478/WT964</strain>
        <tissue evidence="1">Leaves</tissue>
    </source>
</reference>
<dbReference type="AlphaFoldDB" id="A0A7J6VY24"/>
<dbReference type="Proteomes" id="UP000554482">
    <property type="component" value="Unassembled WGS sequence"/>
</dbReference>
<accession>A0A7J6VY24</accession>
<dbReference type="EMBL" id="JABWDY010025429">
    <property type="protein sequence ID" value="KAF5189478.1"/>
    <property type="molecule type" value="Genomic_DNA"/>
</dbReference>
<organism evidence="1 2">
    <name type="scientific">Thalictrum thalictroides</name>
    <name type="common">Rue-anemone</name>
    <name type="synonym">Anemone thalictroides</name>
    <dbReference type="NCBI Taxonomy" id="46969"/>
    <lineage>
        <taxon>Eukaryota</taxon>
        <taxon>Viridiplantae</taxon>
        <taxon>Streptophyta</taxon>
        <taxon>Embryophyta</taxon>
        <taxon>Tracheophyta</taxon>
        <taxon>Spermatophyta</taxon>
        <taxon>Magnoliopsida</taxon>
        <taxon>Ranunculales</taxon>
        <taxon>Ranunculaceae</taxon>
        <taxon>Thalictroideae</taxon>
        <taxon>Thalictrum</taxon>
    </lineage>
</organism>
<comment type="caution">
    <text evidence="1">The sequence shown here is derived from an EMBL/GenBank/DDBJ whole genome shotgun (WGS) entry which is preliminary data.</text>
</comment>
<evidence type="ECO:0000313" key="1">
    <source>
        <dbReference type="EMBL" id="KAF5189478.1"/>
    </source>
</evidence>
<sequence length="69" mass="8060">MQYLKRNNKEDKEGRFKALIESKRINGGSQERTLMACDEFFFTLQSITGSGIDFLTRQNQDFKTLSLYT</sequence>
<proteinExistence type="predicted"/>
<gene>
    <name evidence="1" type="ORF">FRX31_020934</name>
</gene>
<name>A0A7J6VY24_THATH</name>